<dbReference type="Gene3D" id="3.40.309.10">
    <property type="entry name" value="Aldehyde Dehydrogenase, Chain A, domain 2"/>
    <property type="match status" value="1"/>
</dbReference>
<dbReference type="InterPro" id="IPR029510">
    <property type="entry name" value="Ald_DH_CS_GLU"/>
</dbReference>
<evidence type="ECO:0000259" key="5">
    <source>
        <dbReference type="Pfam" id="PF00171"/>
    </source>
</evidence>
<keyword evidence="2 4" id="KW-0560">Oxidoreductase</keyword>
<dbReference type="OrthoDB" id="9762913at2"/>
<organism evidence="6 7">
    <name type="scientific">Hymenobacter crusticola</name>
    <dbReference type="NCBI Taxonomy" id="1770526"/>
    <lineage>
        <taxon>Bacteria</taxon>
        <taxon>Pseudomonadati</taxon>
        <taxon>Bacteroidota</taxon>
        <taxon>Cytophagia</taxon>
        <taxon>Cytophagales</taxon>
        <taxon>Hymenobacteraceae</taxon>
        <taxon>Hymenobacter</taxon>
    </lineage>
</organism>
<name>A0A243W8G6_9BACT</name>
<dbReference type="FunFam" id="3.40.605.10:FF:000007">
    <property type="entry name" value="NAD/NADP-dependent betaine aldehyde dehydrogenase"/>
    <property type="match status" value="1"/>
</dbReference>
<dbReference type="InterPro" id="IPR016163">
    <property type="entry name" value="Ald_DH_C"/>
</dbReference>
<accession>A0A243W8G6</accession>
<dbReference type="InterPro" id="IPR016162">
    <property type="entry name" value="Ald_DH_N"/>
</dbReference>
<comment type="similarity">
    <text evidence="1 4">Belongs to the aldehyde dehydrogenase family.</text>
</comment>
<dbReference type="Gene3D" id="3.40.605.10">
    <property type="entry name" value="Aldehyde Dehydrogenase, Chain A, domain 1"/>
    <property type="match status" value="1"/>
</dbReference>
<dbReference type="AlphaFoldDB" id="A0A243W8G6"/>
<comment type="caution">
    <text evidence="6">The sequence shown here is derived from an EMBL/GenBank/DDBJ whole genome shotgun (WGS) entry which is preliminary data.</text>
</comment>
<protein>
    <submittedName>
        <fullName evidence="6">Betaine-aldehyde dehydrogenase</fullName>
    </submittedName>
</protein>
<reference evidence="6 7" key="1">
    <citation type="submission" date="2017-01" db="EMBL/GenBank/DDBJ databases">
        <title>A new Hymenobacter.</title>
        <authorList>
            <person name="Liang Y."/>
            <person name="Feng F."/>
        </authorList>
    </citation>
    <scope>NUCLEOTIDE SEQUENCE [LARGE SCALE GENOMIC DNA]</scope>
    <source>
        <strain evidence="6">MIMBbqt21</strain>
    </source>
</reference>
<dbReference type="PANTHER" id="PTHR11699">
    <property type="entry name" value="ALDEHYDE DEHYDROGENASE-RELATED"/>
    <property type="match status" value="1"/>
</dbReference>
<dbReference type="FunFam" id="3.40.605.10:FF:000026">
    <property type="entry name" value="Aldehyde dehydrogenase, putative"/>
    <property type="match status" value="1"/>
</dbReference>
<dbReference type="PROSITE" id="PS00687">
    <property type="entry name" value="ALDEHYDE_DEHYDR_GLU"/>
    <property type="match status" value="1"/>
</dbReference>
<evidence type="ECO:0000256" key="3">
    <source>
        <dbReference type="PROSITE-ProRule" id="PRU10007"/>
    </source>
</evidence>
<dbReference type="InterPro" id="IPR015590">
    <property type="entry name" value="Aldehyde_DH_dom"/>
</dbReference>
<evidence type="ECO:0000313" key="6">
    <source>
        <dbReference type="EMBL" id="OUJ70364.1"/>
    </source>
</evidence>
<dbReference type="Proteomes" id="UP000194873">
    <property type="component" value="Unassembled WGS sequence"/>
</dbReference>
<proteinExistence type="inferred from homology"/>
<gene>
    <name evidence="6" type="ORF">BXP70_24300</name>
</gene>
<feature type="domain" description="Aldehyde dehydrogenase" evidence="5">
    <location>
        <begin position="32"/>
        <end position="492"/>
    </location>
</feature>
<dbReference type="GO" id="GO:0016620">
    <property type="term" value="F:oxidoreductase activity, acting on the aldehyde or oxo group of donors, NAD or NADP as acceptor"/>
    <property type="evidence" value="ECO:0007669"/>
    <property type="project" value="InterPro"/>
</dbReference>
<dbReference type="EMBL" id="MTSE01000023">
    <property type="protein sequence ID" value="OUJ70364.1"/>
    <property type="molecule type" value="Genomic_DNA"/>
</dbReference>
<dbReference type="Pfam" id="PF00171">
    <property type="entry name" value="Aldedh"/>
    <property type="match status" value="1"/>
</dbReference>
<dbReference type="SUPFAM" id="SSF53720">
    <property type="entry name" value="ALDH-like"/>
    <property type="match status" value="1"/>
</dbReference>
<evidence type="ECO:0000256" key="1">
    <source>
        <dbReference type="ARBA" id="ARBA00009986"/>
    </source>
</evidence>
<evidence type="ECO:0000256" key="2">
    <source>
        <dbReference type="ARBA" id="ARBA00023002"/>
    </source>
</evidence>
<evidence type="ECO:0000256" key="4">
    <source>
        <dbReference type="RuleBase" id="RU003345"/>
    </source>
</evidence>
<dbReference type="FunFam" id="3.40.309.10:FF:000012">
    <property type="entry name" value="Betaine aldehyde dehydrogenase"/>
    <property type="match status" value="1"/>
</dbReference>
<feature type="active site" evidence="3">
    <location>
        <position position="269"/>
    </location>
</feature>
<sequence>MNNVIETDSRVNQAALNFIANGPKHLLIDGHWVPAVSGRTFDVIDPATEQVLTRVAEADKADVELAVQAARRAFEHPSWATMSPHAREACLIRIAELIEANAEELATIESLDNGMPMGMAHFSVTAAANTFRYYAGWPTKAYGKTNPTDGSSFSYTLREPIGVCGAIIPWNGPFMFAAWKIAPAIAFGNTVVIKPSELTPLSILRLGELLLEAGLPAGVVNIVPGYGQTVGAAIVEHPDVDKIAFTGSTAVGKGILRASADTMKKVTLELGGKSPFVIFPDADLDKAIQMAVVGFTGNSGQACTAGSRVFIHESIYEEVAAKIVAIANQLVIGPGLNPATQMGPITTEKQFEKIESYVAIGHADGATLAAGGARVGTKGFFIQPTVFTHVTNGMRLAQEEIFGPVVALIAFTDEDDAVLQGNDVSYGLAASIWTKDLNRAHRVASALKAGTVWVNTMYEMDPISPFGGFKQSGLGKELGAESVDAYTQIKSVVVRY</sequence>
<evidence type="ECO:0000313" key="7">
    <source>
        <dbReference type="Proteomes" id="UP000194873"/>
    </source>
</evidence>
<keyword evidence="7" id="KW-1185">Reference proteome</keyword>
<dbReference type="InterPro" id="IPR016161">
    <property type="entry name" value="Ald_DH/histidinol_DH"/>
</dbReference>
<dbReference type="RefSeq" id="WP_086596717.1">
    <property type="nucleotide sequence ID" value="NZ_MTSE01000023.1"/>
</dbReference>